<evidence type="ECO:0000256" key="5">
    <source>
        <dbReference type="ARBA" id="ARBA00022747"/>
    </source>
</evidence>
<evidence type="ECO:0000256" key="8">
    <source>
        <dbReference type="RuleBase" id="RU000416"/>
    </source>
</evidence>
<dbReference type="GO" id="GO:0032259">
    <property type="term" value="P:methylation"/>
    <property type="evidence" value="ECO:0007669"/>
    <property type="project" value="UniProtKB-KW"/>
</dbReference>
<dbReference type="PANTHER" id="PTHR10629">
    <property type="entry name" value="CYTOSINE-SPECIFIC METHYLTRANSFERASE"/>
    <property type="match status" value="1"/>
</dbReference>
<name>A0ABN1AL24_9SPHN</name>
<keyword evidence="10" id="KW-1185">Reference proteome</keyword>
<accession>A0ABN1AL24</accession>
<comment type="similarity">
    <text evidence="7 8">Belongs to the class I-like SAM-binding methyltransferase superfamily. C5-methyltransferase family.</text>
</comment>
<dbReference type="PRINTS" id="PR00105">
    <property type="entry name" value="C5METTRFRASE"/>
</dbReference>
<keyword evidence="3 7" id="KW-0808">Transferase</keyword>
<dbReference type="GO" id="GO:0008168">
    <property type="term" value="F:methyltransferase activity"/>
    <property type="evidence" value="ECO:0007669"/>
    <property type="project" value="UniProtKB-KW"/>
</dbReference>
<evidence type="ECO:0000256" key="2">
    <source>
        <dbReference type="ARBA" id="ARBA00022603"/>
    </source>
</evidence>
<comment type="catalytic activity">
    <reaction evidence="6">
        <text>a 2'-deoxycytidine in DNA + S-adenosyl-L-methionine = a 5-methyl-2'-deoxycytidine in DNA + S-adenosyl-L-homocysteine + H(+)</text>
        <dbReference type="Rhea" id="RHEA:13681"/>
        <dbReference type="Rhea" id="RHEA-COMP:11369"/>
        <dbReference type="Rhea" id="RHEA-COMP:11370"/>
        <dbReference type="ChEBI" id="CHEBI:15378"/>
        <dbReference type="ChEBI" id="CHEBI:57856"/>
        <dbReference type="ChEBI" id="CHEBI:59789"/>
        <dbReference type="ChEBI" id="CHEBI:85452"/>
        <dbReference type="ChEBI" id="CHEBI:85454"/>
        <dbReference type="EC" id="2.1.1.37"/>
    </reaction>
</comment>
<evidence type="ECO:0000313" key="9">
    <source>
        <dbReference type="EMBL" id="GAA0479234.1"/>
    </source>
</evidence>
<evidence type="ECO:0000256" key="4">
    <source>
        <dbReference type="ARBA" id="ARBA00022691"/>
    </source>
</evidence>
<organism evidence="9 10">
    <name type="scientific">Parasphingorhabdus litoris</name>
    <dbReference type="NCBI Taxonomy" id="394733"/>
    <lineage>
        <taxon>Bacteria</taxon>
        <taxon>Pseudomonadati</taxon>
        <taxon>Pseudomonadota</taxon>
        <taxon>Alphaproteobacteria</taxon>
        <taxon>Sphingomonadales</taxon>
        <taxon>Sphingomonadaceae</taxon>
        <taxon>Parasphingorhabdus</taxon>
    </lineage>
</organism>
<dbReference type="SUPFAM" id="SSF53335">
    <property type="entry name" value="S-adenosyl-L-methionine-dependent methyltransferases"/>
    <property type="match status" value="1"/>
</dbReference>
<dbReference type="Proteomes" id="UP001500713">
    <property type="component" value="Unassembled WGS sequence"/>
</dbReference>
<dbReference type="PANTHER" id="PTHR10629:SF52">
    <property type="entry name" value="DNA (CYTOSINE-5)-METHYLTRANSFERASE 1"/>
    <property type="match status" value="1"/>
</dbReference>
<evidence type="ECO:0000256" key="6">
    <source>
        <dbReference type="ARBA" id="ARBA00047422"/>
    </source>
</evidence>
<dbReference type="EMBL" id="BAAAEM010000002">
    <property type="protein sequence ID" value="GAA0479234.1"/>
    <property type="molecule type" value="Genomic_DNA"/>
</dbReference>
<feature type="active site" evidence="7">
    <location>
        <position position="128"/>
    </location>
</feature>
<dbReference type="PROSITE" id="PS51679">
    <property type="entry name" value="SAM_MT_C5"/>
    <property type="match status" value="1"/>
</dbReference>
<proteinExistence type="inferred from homology"/>
<keyword evidence="5" id="KW-0680">Restriction system</keyword>
<keyword evidence="2 7" id="KW-0489">Methyltransferase</keyword>
<comment type="caution">
    <text evidence="9">The sequence shown here is derived from an EMBL/GenBank/DDBJ whole genome shotgun (WGS) entry which is preliminary data.</text>
</comment>
<dbReference type="InterPro" id="IPR001525">
    <property type="entry name" value="C5_MeTfrase"/>
</dbReference>
<dbReference type="InterPro" id="IPR050390">
    <property type="entry name" value="C5-Methyltransferase"/>
</dbReference>
<dbReference type="NCBIfam" id="TIGR00675">
    <property type="entry name" value="dcm"/>
    <property type="match status" value="1"/>
</dbReference>
<evidence type="ECO:0000256" key="7">
    <source>
        <dbReference type="PROSITE-ProRule" id="PRU01016"/>
    </source>
</evidence>
<evidence type="ECO:0000313" key="10">
    <source>
        <dbReference type="Proteomes" id="UP001500713"/>
    </source>
</evidence>
<dbReference type="Gene3D" id="3.40.50.150">
    <property type="entry name" value="Vaccinia Virus protein VP39"/>
    <property type="match status" value="1"/>
</dbReference>
<keyword evidence="4 7" id="KW-0949">S-adenosyl-L-methionine</keyword>
<dbReference type="RefSeq" id="WP_229954523.1">
    <property type="nucleotide sequence ID" value="NZ_BAAAEM010000002.1"/>
</dbReference>
<evidence type="ECO:0000256" key="1">
    <source>
        <dbReference type="ARBA" id="ARBA00011975"/>
    </source>
</evidence>
<gene>
    <name evidence="9" type="ORF">GCM10009096_21600</name>
</gene>
<protein>
    <recommendedName>
        <fullName evidence="1">DNA (cytosine-5-)-methyltransferase</fullName>
        <ecNumber evidence="1">2.1.1.37</ecNumber>
    </recommendedName>
</protein>
<dbReference type="InterPro" id="IPR029063">
    <property type="entry name" value="SAM-dependent_MTases_sf"/>
</dbReference>
<sequence>MNVGQLDELIEKLPRRARPGRQKKPKFLAVDFFCGAGGTTRGLIDAGGYVIAGIDKDRASMETFVSNNGNEALDRGYAKFLEFDIFPATDKYPTGQQHEIKAKLDELIPPIRDKAPDIPLLFAICAPCQPFTTVARAKMTKEREAVRLMDRGLLTEAAKFVEAYRPEVVLSENVAGISDPKYGGIWTEFERRLQAIGYKTGTRVVCASKFGIPQSRRRSILIAVRSDRIADQNLQAINVPTEDEAVETVTVGEALSSFPKIDAGEIHDSIANHRAANLSDLNKQRLICSIPGGSNRDLKKTKFGDLTLKCHQNVSEKFEKNCFGDTYSRMHPDRVSPTITTKCYSITNGRFGHFDTDQVRAISMREAATLQSFPSEYIFYPDNKLQPVAKMIGNAVPPKLAEYFSKYSIGLLE</sequence>
<reference evidence="9 10" key="1">
    <citation type="journal article" date="2019" name="Int. J. Syst. Evol. Microbiol.">
        <title>The Global Catalogue of Microorganisms (GCM) 10K type strain sequencing project: providing services to taxonomists for standard genome sequencing and annotation.</title>
        <authorList>
            <consortium name="The Broad Institute Genomics Platform"/>
            <consortium name="The Broad Institute Genome Sequencing Center for Infectious Disease"/>
            <person name="Wu L."/>
            <person name="Ma J."/>
        </authorList>
    </citation>
    <scope>NUCLEOTIDE SEQUENCE [LARGE SCALE GENOMIC DNA]</scope>
    <source>
        <strain evidence="9 10">JCM 14162</strain>
    </source>
</reference>
<evidence type="ECO:0000256" key="3">
    <source>
        <dbReference type="ARBA" id="ARBA00022679"/>
    </source>
</evidence>
<dbReference type="EC" id="2.1.1.37" evidence="1"/>
<dbReference type="Pfam" id="PF00145">
    <property type="entry name" value="DNA_methylase"/>
    <property type="match status" value="1"/>
</dbReference>
<dbReference type="Gene3D" id="3.90.120.10">
    <property type="entry name" value="DNA Methylase, subunit A, domain 2"/>
    <property type="match status" value="1"/>
</dbReference>